<dbReference type="SMART" id="SM00671">
    <property type="entry name" value="SEL1"/>
    <property type="match status" value="5"/>
</dbReference>
<dbReference type="InterPro" id="IPR006597">
    <property type="entry name" value="Sel1-like"/>
</dbReference>
<dbReference type="PANTHER" id="PTHR11102">
    <property type="entry name" value="SEL-1-LIKE PROTEIN"/>
    <property type="match status" value="1"/>
</dbReference>
<gene>
    <name evidence="1" type="ORF">JCM14722_20680</name>
</gene>
<evidence type="ECO:0000313" key="1">
    <source>
        <dbReference type="EMBL" id="BDQ34526.1"/>
    </source>
</evidence>
<dbReference type="SUPFAM" id="SSF81901">
    <property type="entry name" value="HCP-like"/>
    <property type="match status" value="1"/>
</dbReference>
<reference evidence="1" key="1">
    <citation type="submission" date="2022-08" db="EMBL/GenBank/DDBJ databases">
        <title>Genome Sequence of the sulphate-reducing bacterium, Pseudodesulfovibrio portus JCM14722.</title>
        <authorList>
            <person name="Kondo R."/>
            <person name="Kataoka T."/>
        </authorList>
    </citation>
    <scope>NUCLEOTIDE SEQUENCE</scope>
    <source>
        <strain evidence="1">JCM 14722</strain>
    </source>
</reference>
<name>A0ABM8ASX6_9BACT</name>
<dbReference type="PANTHER" id="PTHR11102:SF160">
    <property type="entry name" value="ERAD-ASSOCIATED E3 UBIQUITIN-PROTEIN LIGASE COMPONENT HRD3"/>
    <property type="match status" value="1"/>
</dbReference>
<organism evidence="1 2">
    <name type="scientific">Pseudodesulfovibrio portus</name>
    <dbReference type="NCBI Taxonomy" id="231439"/>
    <lineage>
        <taxon>Bacteria</taxon>
        <taxon>Pseudomonadati</taxon>
        <taxon>Thermodesulfobacteriota</taxon>
        <taxon>Desulfovibrionia</taxon>
        <taxon>Desulfovibrionales</taxon>
        <taxon>Desulfovibrionaceae</taxon>
    </lineage>
</organism>
<keyword evidence="2" id="KW-1185">Reference proteome</keyword>
<dbReference type="Gene3D" id="1.25.40.10">
    <property type="entry name" value="Tetratricopeptide repeat domain"/>
    <property type="match status" value="2"/>
</dbReference>
<dbReference type="Pfam" id="PF08238">
    <property type="entry name" value="Sel1"/>
    <property type="match status" value="5"/>
</dbReference>
<dbReference type="RefSeq" id="WP_264981427.1">
    <property type="nucleotide sequence ID" value="NZ_AP026708.1"/>
</dbReference>
<protein>
    <recommendedName>
        <fullName evidence="3">Sel1 repeat family protein</fullName>
    </recommendedName>
</protein>
<evidence type="ECO:0008006" key="3">
    <source>
        <dbReference type="Google" id="ProtNLM"/>
    </source>
</evidence>
<dbReference type="InterPro" id="IPR011990">
    <property type="entry name" value="TPR-like_helical_dom_sf"/>
</dbReference>
<evidence type="ECO:0000313" key="2">
    <source>
        <dbReference type="Proteomes" id="UP001061361"/>
    </source>
</evidence>
<dbReference type="EMBL" id="AP026708">
    <property type="protein sequence ID" value="BDQ34526.1"/>
    <property type="molecule type" value="Genomic_DNA"/>
</dbReference>
<proteinExistence type="predicted"/>
<accession>A0ABM8ASX6</accession>
<sequence>MIFRYLAAILVPALLLLGVYCTALPELGHEIKAAARGGDAAAQVELARMYYSGDTFEPDMTESLRWLNAAADQKYPEALSTLGLFYLSGHGVEKDEARGFAMITEAAELGYPQAQAYLAFAYGSGTGVKPDTAKFLHWVRLAAENNDPRSQFNLAVLKLTGKLVDQDVPGARALLESSADQGYTEAQTMLGEFLARGIQGEPDLVEACKWFAIAGTKGHQRANSLLMSIVNSMTKDQMNEAADRANAWLEARGQGVR</sequence>
<dbReference type="Proteomes" id="UP001061361">
    <property type="component" value="Chromosome"/>
</dbReference>
<dbReference type="InterPro" id="IPR050767">
    <property type="entry name" value="Sel1_AlgK"/>
</dbReference>